<comment type="caution">
    <text evidence="1">The sequence shown here is derived from an EMBL/GenBank/DDBJ whole genome shotgun (WGS) entry which is preliminary data.</text>
</comment>
<gene>
    <name evidence="1" type="ORF">CS063_14120</name>
</gene>
<dbReference type="Proteomes" id="UP000224460">
    <property type="component" value="Unassembled WGS sequence"/>
</dbReference>
<accession>A0AC61DAG3</accession>
<reference evidence="1" key="1">
    <citation type="submission" date="2017-10" db="EMBL/GenBank/DDBJ databases">
        <title>Genome sequence of cellulolytic Lachnospiraceae bacterium XHS1971 isolated from hotspring sediment.</title>
        <authorList>
            <person name="Vasudevan G."/>
            <person name="Joshi A.J."/>
            <person name="Hivarkar S."/>
            <person name="Lanjekar V.B."/>
            <person name="Dhakephalkar P.K."/>
            <person name="Dagar S."/>
        </authorList>
    </citation>
    <scope>NUCLEOTIDE SEQUENCE</scope>
    <source>
        <strain evidence="1">XHS1971</strain>
    </source>
</reference>
<proteinExistence type="predicted"/>
<keyword evidence="2" id="KW-1185">Reference proteome</keyword>
<organism evidence="1 2">
    <name type="scientific">Sporanaerobium hydrogeniformans</name>
    <dbReference type="NCBI Taxonomy" id="3072179"/>
    <lineage>
        <taxon>Bacteria</taxon>
        <taxon>Bacillati</taxon>
        <taxon>Bacillota</taxon>
        <taxon>Clostridia</taxon>
        <taxon>Lachnospirales</taxon>
        <taxon>Lachnospiraceae</taxon>
        <taxon>Sporanaerobium</taxon>
    </lineage>
</organism>
<sequence>MENKIKEAIQEMDMMDKLEEDIAVFYKETLEKITKQDVEIIVEEISDGKYGVQVLFEGRIFWMISKAWDTVREITINILTVINELQLI</sequence>
<dbReference type="EMBL" id="PEDL01000019">
    <property type="protein sequence ID" value="PHV69730.1"/>
    <property type="molecule type" value="Genomic_DNA"/>
</dbReference>
<name>A0AC61DAG3_9FIRM</name>
<evidence type="ECO:0000313" key="1">
    <source>
        <dbReference type="EMBL" id="PHV69730.1"/>
    </source>
</evidence>
<evidence type="ECO:0000313" key="2">
    <source>
        <dbReference type="Proteomes" id="UP000224460"/>
    </source>
</evidence>
<protein>
    <submittedName>
        <fullName evidence="1">Uncharacterized protein</fullName>
    </submittedName>
</protein>